<feature type="non-terminal residue" evidence="7">
    <location>
        <position position="223"/>
    </location>
</feature>
<keyword evidence="3" id="KW-0285">Flavoprotein</keyword>
<dbReference type="GO" id="GO:0005737">
    <property type="term" value="C:cytoplasm"/>
    <property type="evidence" value="ECO:0007669"/>
    <property type="project" value="TreeGrafter"/>
</dbReference>
<proteinExistence type="inferred from homology"/>
<reference evidence="7" key="1">
    <citation type="journal article" date="2021" name="J Fungi (Basel)">
        <title>Virulence traits and population genomics of the black yeast Aureobasidium melanogenum.</title>
        <authorList>
            <person name="Cernosa A."/>
            <person name="Sun X."/>
            <person name="Gostincar C."/>
            <person name="Fang C."/>
            <person name="Gunde-Cimerman N."/>
            <person name="Song Z."/>
        </authorList>
    </citation>
    <scope>NUCLEOTIDE SEQUENCE</scope>
    <source>
        <strain evidence="7">EXF-9298</strain>
    </source>
</reference>
<dbReference type="PANTHER" id="PTHR11530">
    <property type="entry name" value="D-AMINO ACID OXIDASE"/>
    <property type="match status" value="1"/>
</dbReference>
<evidence type="ECO:0000256" key="3">
    <source>
        <dbReference type="ARBA" id="ARBA00022630"/>
    </source>
</evidence>
<evidence type="ECO:0000256" key="2">
    <source>
        <dbReference type="ARBA" id="ARBA00006730"/>
    </source>
</evidence>
<dbReference type="SUPFAM" id="SSF51971">
    <property type="entry name" value="Nucleotide-binding domain"/>
    <property type="match status" value="1"/>
</dbReference>
<evidence type="ECO:0000256" key="4">
    <source>
        <dbReference type="ARBA" id="ARBA00022827"/>
    </source>
</evidence>
<dbReference type="PANTHER" id="PTHR11530:SF16">
    <property type="entry name" value="D-AMINO ACID OXIDASE (AFU_ORTHOLOGUE AFUA_5G11290)"/>
    <property type="match status" value="1"/>
</dbReference>
<keyword evidence="4" id="KW-0274">FAD</keyword>
<dbReference type="Gene3D" id="3.40.50.720">
    <property type="entry name" value="NAD(P)-binding Rossmann-like Domain"/>
    <property type="match status" value="2"/>
</dbReference>
<evidence type="ECO:0000256" key="5">
    <source>
        <dbReference type="ARBA" id="ARBA00023002"/>
    </source>
</evidence>
<dbReference type="Pfam" id="PF01266">
    <property type="entry name" value="DAO"/>
    <property type="match status" value="1"/>
</dbReference>
<dbReference type="GO" id="GO:0019478">
    <property type="term" value="P:D-amino acid catabolic process"/>
    <property type="evidence" value="ECO:0007669"/>
    <property type="project" value="TreeGrafter"/>
</dbReference>
<dbReference type="InterPro" id="IPR006076">
    <property type="entry name" value="FAD-dep_OxRdtase"/>
</dbReference>
<dbReference type="GO" id="GO:0003884">
    <property type="term" value="F:D-amino-acid oxidase activity"/>
    <property type="evidence" value="ECO:0007669"/>
    <property type="project" value="InterPro"/>
</dbReference>
<organism evidence="7 8">
    <name type="scientific">Aureobasidium melanogenum</name>
    <name type="common">Aureobasidium pullulans var. melanogenum</name>
    <dbReference type="NCBI Taxonomy" id="46634"/>
    <lineage>
        <taxon>Eukaryota</taxon>
        <taxon>Fungi</taxon>
        <taxon>Dikarya</taxon>
        <taxon>Ascomycota</taxon>
        <taxon>Pezizomycotina</taxon>
        <taxon>Dothideomycetes</taxon>
        <taxon>Dothideomycetidae</taxon>
        <taxon>Dothideales</taxon>
        <taxon>Saccotheciaceae</taxon>
        <taxon>Aureobasidium</taxon>
    </lineage>
</organism>
<keyword evidence="8" id="KW-1185">Reference proteome</keyword>
<evidence type="ECO:0000256" key="1">
    <source>
        <dbReference type="ARBA" id="ARBA00001974"/>
    </source>
</evidence>
<evidence type="ECO:0000259" key="6">
    <source>
        <dbReference type="Pfam" id="PF01266"/>
    </source>
</evidence>
<dbReference type="GO" id="GO:0071949">
    <property type="term" value="F:FAD binding"/>
    <property type="evidence" value="ECO:0007669"/>
    <property type="project" value="InterPro"/>
</dbReference>
<comment type="similarity">
    <text evidence="2">Belongs to the DAMOX/DASOX family.</text>
</comment>
<reference evidence="7" key="2">
    <citation type="submission" date="2021-08" db="EMBL/GenBank/DDBJ databases">
        <authorList>
            <person name="Gostincar C."/>
            <person name="Sun X."/>
            <person name="Song Z."/>
            <person name="Gunde-Cimerman N."/>
        </authorList>
    </citation>
    <scope>NUCLEOTIDE SEQUENCE</scope>
    <source>
        <strain evidence="7">EXF-9298</strain>
    </source>
</reference>
<dbReference type="EMBL" id="JAHFXS010000171">
    <property type="protein sequence ID" value="KAG9988145.1"/>
    <property type="molecule type" value="Genomic_DNA"/>
</dbReference>
<comment type="cofactor">
    <cofactor evidence="1">
        <name>FAD</name>
        <dbReference type="ChEBI" id="CHEBI:57692"/>
    </cofactor>
</comment>
<dbReference type="Gene3D" id="3.30.9.10">
    <property type="entry name" value="D-Amino Acid Oxidase, subunit A, domain 2"/>
    <property type="match status" value="2"/>
</dbReference>
<name>A0A9P8G0B7_AURME</name>
<keyword evidence="5" id="KW-0560">Oxidoreductase</keyword>
<dbReference type="InterPro" id="IPR006181">
    <property type="entry name" value="D-amino_acid_oxidase_CS"/>
</dbReference>
<gene>
    <name evidence="7" type="ORF">KCU98_g2835</name>
</gene>
<comment type="caution">
    <text evidence="7">The sequence shown here is derived from an EMBL/GenBank/DDBJ whole genome shotgun (WGS) entry which is preliminary data.</text>
</comment>
<dbReference type="InterPro" id="IPR023209">
    <property type="entry name" value="DAO"/>
</dbReference>
<evidence type="ECO:0000313" key="7">
    <source>
        <dbReference type="EMBL" id="KAG9988145.1"/>
    </source>
</evidence>
<feature type="domain" description="FAD dependent oxidoreductase" evidence="6">
    <location>
        <begin position="80"/>
        <end position="216"/>
    </location>
</feature>
<sequence length="223" mass="24840">MSSNYIILGAGVIGLTTALELRSRFPHSTITIIARFLPGDRDATYTSPWAGANWLSVATDNGRQESWDRITYLKFQQLAKSKQGQIMLVESPKTPMTRMYFRSPQRVNKDTTYVFPRGPHNGVVLGGVRLDNDWSGEVDLEFAEDIKRRCCALAPELGRPEDLKVIYHGVGLRPSRKGGARLEREMFGEHLVIHNYGAGGAGYQASWGMAKEAVDLLQKGSRL</sequence>
<protein>
    <submittedName>
        <fullName evidence="7">D-amino acid oxidase</fullName>
    </submittedName>
</protein>
<dbReference type="Proteomes" id="UP000729357">
    <property type="component" value="Unassembled WGS sequence"/>
</dbReference>
<evidence type="ECO:0000313" key="8">
    <source>
        <dbReference type="Proteomes" id="UP000729357"/>
    </source>
</evidence>
<dbReference type="SUPFAM" id="SSF54373">
    <property type="entry name" value="FAD-linked reductases, C-terminal domain"/>
    <property type="match status" value="1"/>
</dbReference>
<dbReference type="AlphaFoldDB" id="A0A9P8G0B7"/>
<dbReference type="PROSITE" id="PS00677">
    <property type="entry name" value="DAO"/>
    <property type="match status" value="1"/>
</dbReference>
<accession>A0A9P8G0B7</accession>